<dbReference type="Gramene" id="NC6G0308960.1">
    <property type="protein sequence ID" value="NC6G0308960.1:cds"/>
    <property type="gene ID" value="NC6G0308960"/>
</dbReference>
<evidence type="ECO:0000313" key="1">
    <source>
        <dbReference type="EMBL" id="VVW51586.1"/>
    </source>
</evidence>
<dbReference type="PANTHER" id="PTHR37610:SF40">
    <property type="entry name" value="OS01G0909600 PROTEIN"/>
    <property type="match status" value="1"/>
</dbReference>
<dbReference type="EMBL" id="LR721784">
    <property type="protein sequence ID" value="VVW51587.1"/>
    <property type="molecule type" value="Genomic_DNA"/>
</dbReference>
<dbReference type="EMBL" id="LR721784">
    <property type="protein sequence ID" value="VVW51586.1"/>
    <property type="molecule type" value="Genomic_DNA"/>
</dbReference>
<accession>A0A5K1EKE7</accession>
<dbReference type="AlphaFoldDB" id="A0A5K1EKE7"/>
<protein>
    <recommendedName>
        <fullName evidence="3">Retrotransposon Copia-like N-terminal domain-containing protein</fullName>
    </recommendedName>
</protein>
<evidence type="ECO:0008006" key="3">
    <source>
        <dbReference type="Google" id="ProtNLM"/>
    </source>
</evidence>
<gene>
    <name evidence="1" type="ORF">NYM_LOCUS22741</name>
    <name evidence="2" type="ORF">NYM_LOCUS22742</name>
</gene>
<dbReference type="PANTHER" id="PTHR37610">
    <property type="entry name" value="CCHC-TYPE DOMAIN-CONTAINING PROTEIN"/>
    <property type="match status" value="1"/>
</dbReference>
<organism evidence="2">
    <name type="scientific">Nymphaea colorata</name>
    <name type="common">pocket water lily</name>
    <dbReference type="NCBI Taxonomy" id="210225"/>
    <lineage>
        <taxon>Eukaryota</taxon>
        <taxon>Viridiplantae</taxon>
        <taxon>Streptophyta</taxon>
        <taxon>Embryophyta</taxon>
        <taxon>Tracheophyta</taxon>
        <taxon>Spermatophyta</taxon>
        <taxon>Magnoliopsida</taxon>
        <taxon>Nymphaeales</taxon>
        <taxon>Nymphaeaceae</taxon>
        <taxon>Nymphaea</taxon>
    </lineage>
</organism>
<dbReference type="Pfam" id="PF14223">
    <property type="entry name" value="Retrotran_gag_2"/>
    <property type="match status" value="1"/>
</dbReference>
<sequence>MCLVFFIQFSDFLDNPVKRYGIYKCHRFLKARYINGKIKAPATNDPNYDEWESQNDMVMAWLLNSTEPSIANLFTYQDTAHGIWEALKELYSEQNNLAQVYHIQCEIANLTLHDQDVQRYTGRLGSLYDEFLQDLKKIKSSRSSLD</sequence>
<name>A0A5K1EKE7_9MAGN</name>
<evidence type="ECO:0000313" key="2">
    <source>
        <dbReference type="EMBL" id="VVW51587.1"/>
    </source>
</evidence>
<dbReference type="Gramene" id="NC6G0308970.1">
    <property type="protein sequence ID" value="NC6G0308970.1:cds"/>
    <property type="gene ID" value="NC6G0308970"/>
</dbReference>
<reference evidence="2" key="1">
    <citation type="submission" date="2019-09" db="EMBL/GenBank/DDBJ databases">
        <authorList>
            <person name="Zhang L."/>
        </authorList>
    </citation>
    <scope>NUCLEOTIDE SEQUENCE</scope>
</reference>
<proteinExistence type="predicted"/>